<keyword evidence="1" id="KW-0472">Membrane</keyword>
<evidence type="ECO:0008006" key="4">
    <source>
        <dbReference type="Google" id="ProtNLM"/>
    </source>
</evidence>
<organism evidence="2 3">
    <name type="scientific">Aspergillus nanangensis</name>
    <dbReference type="NCBI Taxonomy" id="2582783"/>
    <lineage>
        <taxon>Eukaryota</taxon>
        <taxon>Fungi</taxon>
        <taxon>Dikarya</taxon>
        <taxon>Ascomycota</taxon>
        <taxon>Pezizomycotina</taxon>
        <taxon>Eurotiomycetes</taxon>
        <taxon>Eurotiomycetidae</taxon>
        <taxon>Eurotiales</taxon>
        <taxon>Aspergillaceae</taxon>
        <taxon>Aspergillus</taxon>
        <taxon>Aspergillus subgen. Circumdati</taxon>
    </lineage>
</organism>
<evidence type="ECO:0000313" key="2">
    <source>
        <dbReference type="EMBL" id="KAF9892289.1"/>
    </source>
</evidence>
<evidence type="ECO:0000313" key="3">
    <source>
        <dbReference type="Proteomes" id="UP001194746"/>
    </source>
</evidence>
<keyword evidence="1" id="KW-0812">Transmembrane</keyword>
<feature type="transmembrane region" description="Helical" evidence="1">
    <location>
        <begin position="444"/>
        <end position="467"/>
    </location>
</feature>
<reference evidence="2" key="2">
    <citation type="submission" date="2020-02" db="EMBL/GenBank/DDBJ databases">
        <authorList>
            <person name="Gilchrist C.L.M."/>
            <person name="Chooi Y.-H."/>
        </authorList>
    </citation>
    <scope>NUCLEOTIDE SEQUENCE</scope>
    <source>
        <strain evidence="2">MST-FP2251</strain>
    </source>
</reference>
<protein>
    <recommendedName>
        <fullName evidence="4">Aldehyde dehydrogenase domain-containing protein</fullName>
    </recommendedName>
</protein>
<dbReference type="PANTHER" id="PTHR43111">
    <property type="entry name" value="ALDEHYDE DEHYDROGENASE B-RELATED"/>
    <property type="match status" value="1"/>
</dbReference>
<dbReference type="PANTHER" id="PTHR43111:SF1">
    <property type="entry name" value="ALDEHYDE DEHYDROGENASE B-RELATED"/>
    <property type="match status" value="1"/>
</dbReference>
<name>A0AAD4GW20_ASPNN</name>
<keyword evidence="3" id="KW-1185">Reference proteome</keyword>
<dbReference type="SUPFAM" id="SSF53720">
    <property type="entry name" value="ALDH-like"/>
    <property type="match status" value="1"/>
</dbReference>
<comment type="caution">
    <text evidence="2">The sequence shown here is derived from an EMBL/GenBank/DDBJ whole genome shotgun (WGS) entry which is preliminary data.</text>
</comment>
<proteinExistence type="predicted"/>
<dbReference type="GO" id="GO:0016491">
    <property type="term" value="F:oxidoreductase activity"/>
    <property type="evidence" value="ECO:0007669"/>
    <property type="project" value="InterPro"/>
</dbReference>
<dbReference type="InterPro" id="IPR016161">
    <property type="entry name" value="Ald_DH/histidinol_DH"/>
</dbReference>
<evidence type="ECO:0000256" key="1">
    <source>
        <dbReference type="SAM" id="Phobius"/>
    </source>
</evidence>
<reference evidence="2" key="1">
    <citation type="journal article" date="2019" name="Beilstein J. Org. Chem.">
        <title>Nanangenines: drimane sesquiterpenoids as the dominant metabolite cohort of a novel Australian fungus, Aspergillus nanangensis.</title>
        <authorList>
            <person name="Lacey H.J."/>
            <person name="Gilchrist C.L.M."/>
            <person name="Crombie A."/>
            <person name="Kalaitzis J.A."/>
            <person name="Vuong D."/>
            <person name="Rutledge P.J."/>
            <person name="Turner P."/>
            <person name="Pitt J.I."/>
            <person name="Lacey E."/>
            <person name="Chooi Y.H."/>
            <person name="Piggott A.M."/>
        </authorList>
    </citation>
    <scope>NUCLEOTIDE SEQUENCE</scope>
    <source>
        <strain evidence="2">MST-FP2251</strain>
    </source>
</reference>
<dbReference type="Gene3D" id="3.40.605.10">
    <property type="entry name" value="Aldehyde Dehydrogenase, Chain A, domain 1"/>
    <property type="match status" value="1"/>
</dbReference>
<accession>A0AAD4GW20</accession>
<gene>
    <name evidence="2" type="ORF">FE257_002066</name>
</gene>
<dbReference type="InterPro" id="IPR016162">
    <property type="entry name" value="Ald_DH_N"/>
</dbReference>
<dbReference type="EMBL" id="VCAU01000013">
    <property type="protein sequence ID" value="KAF9892289.1"/>
    <property type="molecule type" value="Genomic_DNA"/>
</dbReference>
<dbReference type="Proteomes" id="UP001194746">
    <property type="component" value="Unassembled WGS sequence"/>
</dbReference>
<dbReference type="AlphaFoldDB" id="A0AAD4GW20"/>
<keyword evidence="1" id="KW-1133">Transmembrane helix</keyword>
<sequence length="475" mass="51661">MSDLQLARVRAAVTDGRMANVRFQQEQLFALHKSVLAHRSEIIAVLTADCAATPGEAEIEFASTVAAVRQYYTGLDFDAELADEYRIARGKSSPSRRVGHGVVLLRPTTHTRLFSVISVVGCAIAAGNTVVIESTTTHAIDSLIPPILKALDWEIWTWVEDSISDPEFLSSALIVDQTGQDDTANCIRSRPDLRAIAVVDRAADVESAAQQIIAAHLAYNSGSPHAPELVVVSEWVKKEFLAACLRVGSGVSVDQKHARVDQDAVWKTVAEAEQTGEINLLRAGRLSIVDVNTRACTLLHCRSEGNYLTVLTATSLVDAVLALSVEPEYLVAYHFAPPATGKFWSQQINSHATFVNHIPMNLLVGPALAVNHPSIPLNQRYSIEMLSRPRPEMIERPTDDIAMLEDFHSIGTVKVTELSKHSERPLKGTGQGPGTAIGFFEQGIMVGAAFIVLPVMSAVAYGGWILVRQGMLRYL</sequence>